<reference evidence="2 3" key="1">
    <citation type="submission" date="2020-08" db="EMBL/GenBank/DDBJ databases">
        <title>Genomic Encyclopedia of Type Strains, Phase IV (KMG-IV): sequencing the most valuable type-strain genomes for metagenomic binning, comparative biology and taxonomic classification.</title>
        <authorList>
            <person name="Goeker M."/>
        </authorList>
    </citation>
    <scope>NUCLEOTIDE SEQUENCE [LARGE SCALE GENOMIC DNA]</scope>
    <source>
        <strain evidence="2 3">DSM 26718</strain>
    </source>
</reference>
<name>A0A7W9WEU5_9BACT</name>
<accession>A0A7W9WEU5</accession>
<proteinExistence type="predicted"/>
<evidence type="ECO:0000313" key="2">
    <source>
        <dbReference type="EMBL" id="MBB6061072.1"/>
    </source>
</evidence>
<dbReference type="Proteomes" id="UP000532746">
    <property type="component" value="Unassembled WGS sequence"/>
</dbReference>
<dbReference type="AlphaFoldDB" id="A0A7W9WEU5"/>
<evidence type="ECO:0000313" key="3">
    <source>
        <dbReference type="Proteomes" id="UP000532746"/>
    </source>
</evidence>
<keyword evidence="3" id="KW-1185">Reference proteome</keyword>
<dbReference type="EMBL" id="JACHGG010000008">
    <property type="protein sequence ID" value="MBB6061072.1"/>
    <property type="molecule type" value="Genomic_DNA"/>
</dbReference>
<dbReference type="SUPFAM" id="SSF82185">
    <property type="entry name" value="Histone H3 K4-specific methyltransferase SET7/9 N-terminal domain"/>
    <property type="match status" value="1"/>
</dbReference>
<organism evidence="2 3">
    <name type="scientific">Hymenobacter luteus</name>
    <dbReference type="NCBI Taxonomy" id="1411122"/>
    <lineage>
        <taxon>Bacteria</taxon>
        <taxon>Pseudomonadati</taxon>
        <taxon>Bacteroidota</taxon>
        <taxon>Cytophagia</taxon>
        <taxon>Cytophagales</taxon>
        <taxon>Hymenobacteraceae</taxon>
        <taxon>Hymenobacter</taxon>
    </lineage>
</organism>
<gene>
    <name evidence="2" type="ORF">HNQ93_003950</name>
</gene>
<dbReference type="Gene3D" id="3.90.930.1">
    <property type="match status" value="1"/>
</dbReference>
<sequence>MTACTGLQHGPIGFWSRNRYHRATEERHGRWREYFDKEERHLANRGSYRRGRPVGRWQTYSPSGAREHTEQFHRKPYGLVTIAYYHPNGRVSKRGQARYRAEPTGAHFFWFGEWQRFDAAGKALPSEWYENGHQVAPPGKSVGPELKEKAH</sequence>
<feature type="region of interest" description="Disordered" evidence="1">
    <location>
        <begin position="130"/>
        <end position="151"/>
    </location>
</feature>
<evidence type="ECO:0000256" key="1">
    <source>
        <dbReference type="SAM" id="MobiDB-lite"/>
    </source>
</evidence>
<protein>
    <submittedName>
        <fullName evidence="2">Antitoxin component YwqK of YwqJK toxin-antitoxin module</fullName>
    </submittedName>
</protein>
<comment type="caution">
    <text evidence="2">The sequence shown here is derived from an EMBL/GenBank/DDBJ whole genome shotgun (WGS) entry which is preliminary data.</text>
</comment>
<dbReference type="RefSeq" id="WP_183405299.1">
    <property type="nucleotide sequence ID" value="NZ_JACHGG010000008.1"/>
</dbReference>